<comment type="caution">
    <text evidence="1">The sequence shown here is derived from an EMBL/GenBank/DDBJ whole genome shotgun (WGS) entry which is preliminary data.</text>
</comment>
<organism evidence="1 2">
    <name type="scientific">Catenuloplanes nepalensis</name>
    <dbReference type="NCBI Taxonomy" id="587533"/>
    <lineage>
        <taxon>Bacteria</taxon>
        <taxon>Bacillati</taxon>
        <taxon>Actinomycetota</taxon>
        <taxon>Actinomycetes</taxon>
        <taxon>Micromonosporales</taxon>
        <taxon>Micromonosporaceae</taxon>
        <taxon>Catenuloplanes</taxon>
    </lineage>
</organism>
<dbReference type="EMBL" id="JAUSRA010000001">
    <property type="protein sequence ID" value="MDP9796034.1"/>
    <property type="molecule type" value="Genomic_DNA"/>
</dbReference>
<proteinExistence type="predicted"/>
<accession>A0ABT9MX62</accession>
<evidence type="ECO:0000313" key="1">
    <source>
        <dbReference type="EMBL" id="MDP9796034.1"/>
    </source>
</evidence>
<name>A0ABT9MX62_9ACTN</name>
<dbReference type="Proteomes" id="UP001240984">
    <property type="component" value="Unassembled WGS sequence"/>
</dbReference>
<gene>
    <name evidence="1" type="ORF">J2S43_004546</name>
</gene>
<protein>
    <submittedName>
        <fullName evidence="1">Uncharacterized protein</fullName>
    </submittedName>
</protein>
<keyword evidence="2" id="KW-1185">Reference proteome</keyword>
<reference evidence="1 2" key="1">
    <citation type="submission" date="2023-07" db="EMBL/GenBank/DDBJ databases">
        <title>Sequencing the genomes of 1000 actinobacteria strains.</title>
        <authorList>
            <person name="Klenk H.-P."/>
        </authorList>
    </citation>
    <scope>NUCLEOTIDE SEQUENCE [LARGE SCALE GENOMIC DNA]</scope>
    <source>
        <strain evidence="1 2">DSM 44710</strain>
    </source>
</reference>
<sequence>MRAEVTDPAGRVVHATREVAVDTTPPEVRARVRALGPRTTR</sequence>
<dbReference type="RefSeq" id="WP_306832298.1">
    <property type="nucleotide sequence ID" value="NZ_JAUSRA010000001.1"/>
</dbReference>
<evidence type="ECO:0000313" key="2">
    <source>
        <dbReference type="Proteomes" id="UP001240984"/>
    </source>
</evidence>